<proteinExistence type="predicted"/>
<comment type="caution">
    <text evidence="1">The sequence shown here is derived from an EMBL/GenBank/DDBJ whole genome shotgun (WGS) entry which is preliminary data.</text>
</comment>
<evidence type="ECO:0000313" key="1">
    <source>
        <dbReference type="EMBL" id="OXU17671.1"/>
    </source>
</evidence>
<reference evidence="1 2" key="1">
    <citation type="journal article" date="2017" name="Curr. Biol.">
        <title>The Evolution of Venom by Co-option of Single-Copy Genes.</title>
        <authorList>
            <person name="Martinson E.O."/>
            <person name="Mrinalini"/>
            <person name="Kelkar Y.D."/>
            <person name="Chang C.H."/>
            <person name="Werren J.H."/>
        </authorList>
    </citation>
    <scope>NUCLEOTIDE SEQUENCE [LARGE SCALE GENOMIC DNA]</scope>
    <source>
        <strain evidence="1 2">Alberta</strain>
        <tissue evidence="1">Whole body</tissue>
    </source>
</reference>
<dbReference type="AlphaFoldDB" id="A0A232EH63"/>
<organism evidence="1 2">
    <name type="scientific">Trichomalopsis sarcophagae</name>
    <dbReference type="NCBI Taxonomy" id="543379"/>
    <lineage>
        <taxon>Eukaryota</taxon>
        <taxon>Metazoa</taxon>
        <taxon>Ecdysozoa</taxon>
        <taxon>Arthropoda</taxon>
        <taxon>Hexapoda</taxon>
        <taxon>Insecta</taxon>
        <taxon>Pterygota</taxon>
        <taxon>Neoptera</taxon>
        <taxon>Endopterygota</taxon>
        <taxon>Hymenoptera</taxon>
        <taxon>Apocrita</taxon>
        <taxon>Proctotrupomorpha</taxon>
        <taxon>Chalcidoidea</taxon>
        <taxon>Pteromalidae</taxon>
        <taxon>Pteromalinae</taxon>
        <taxon>Trichomalopsis</taxon>
    </lineage>
</organism>
<accession>A0A232EH63</accession>
<keyword evidence="2" id="KW-1185">Reference proteome</keyword>
<protein>
    <submittedName>
        <fullName evidence="1">Uncharacterized protein</fullName>
    </submittedName>
</protein>
<sequence length="160" mass="18534">MHKTKPNYAILRGRKLIHLSNTTISSTNAFMGRREQVQVLDSVMPKRVNLIVQQQLHSRCLKMGSITLLGLTHTLPQNRKCDEETENFVKKSLKLGCVKQNIINAVAEKGKNRRILKDIHNIEQMLKKSLKSNDLAEVLAFLQKNGITKLEYFFYFIIYY</sequence>
<dbReference type="EMBL" id="NNAY01004597">
    <property type="protein sequence ID" value="OXU17671.1"/>
    <property type="molecule type" value="Genomic_DNA"/>
</dbReference>
<evidence type="ECO:0000313" key="2">
    <source>
        <dbReference type="Proteomes" id="UP000215335"/>
    </source>
</evidence>
<dbReference type="Proteomes" id="UP000215335">
    <property type="component" value="Unassembled WGS sequence"/>
</dbReference>
<name>A0A232EH63_9HYME</name>
<gene>
    <name evidence="1" type="ORF">TSAR_010954</name>
</gene>